<dbReference type="SUPFAM" id="SSF56300">
    <property type="entry name" value="Metallo-dependent phosphatases"/>
    <property type="match status" value="1"/>
</dbReference>
<feature type="active site" description="Proton donor/acceptor" evidence="8">
    <location>
        <position position="325"/>
    </location>
</feature>
<dbReference type="Pfam" id="PF08321">
    <property type="entry name" value="PPP5"/>
    <property type="match status" value="1"/>
</dbReference>
<dbReference type="Pfam" id="PF00149">
    <property type="entry name" value="Metallophos"/>
    <property type="match status" value="1"/>
</dbReference>
<dbReference type="Gene3D" id="3.60.21.10">
    <property type="match status" value="1"/>
</dbReference>
<evidence type="ECO:0000256" key="4">
    <source>
        <dbReference type="ARBA" id="ARBA00022737"/>
    </source>
</evidence>
<comment type="catalytic activity">
    <reaction evidence="10">
        <text>O-phospho-L-threonyl-[protein] + H2O = L-threonyl-[protein] + phosphate</text>
        <dbReference type="Rhea" id="RHEA:47004"/>
        <dbReference type="Rhea" id="RHEA-COMP:11060"/>
        <dbReference type="Rhea" id="RHEA-COMP:11605"/>
        <dbReference type="ChEBI" id="CHEBI:15377"/>
        <dbReference type="ChEBI" id="CHEBI:30013"/>
        <dbReference type="ChEBI" id="CHEBI:43474"/>
        <dbReference type="ChEBI" id="CHEBI:61977"/>
        <dbReference type="EC" id="3.1.3.16"/>
    </reaction>
</comment>
<dbReference type="SUPFAM" id="SSF48452">
    <property type="entry name" value="TPR-like"/>
    <property type="match status" value="1"/>
</dbReference>
<dbReference type="PROSITE" id="PS50005">
    <property type="entry name" value="TPR"/>
    <property type="match status" value="1"/>
</dbReference>
<dbReference type="SMART" id="SM00156">
    <property type="entry name" value="PP2Ac"/>
    <property type="match status" value="1"/>
</dbReference>
<keyword evidence="4" id="KW-0677">Repeat</keyword>
<feature type="domain" description="Serine/threonine specific protein phosphatases" evidence="11">
    <location>
        <begin position="321"/>
        <end position="326"/>
    </location>
</feature>
<dbReference type="InterPro" id="IPR004843">
    <property type="entry name" value="Calcineurin-like_PHP"/>
</dbReference>
<evidence type="ECO:0000256" key="2">
    <source>
        <dbReference type="ARBA" id="ARBA00008786"/>
    </source>
</evidence>
<dbReference type="SMART" id="SM00028">
    <property type="entry name" value="TPR"/>
    <property type="match status" value="3"/>
</dbReference>
<name>A0A1R1XAU4_9FUNG</name>
<evidence type="ECO:0000256" key="5">
    <source>
        <dbReference type="ARBA" id="ARBA00022801"/>
    </source>
</evidence>
<dbReference type="Gene3D" id="1.25.40.10">
    <property type="entry name" value="Tetratricopeptide repeat domain"/>
    <property type="match status" value="1"/>
</dbReference>
<comment type="cofactor">
    <cofactor evidence="1">
        <name>Mn(2+)</name>
        <dbReference type="ChEBI" id="CHEBI:29035"/>
    </cofactor>
</comment>
<dbReference type="InterPro" id="IPR019734">
    <property type="entry name" value="TPR_rpt"/>
</dbReference>
<keyword evidence="5 10" id="KW-0378">Hydrolase</keyword>
<dbReference type="CDD" id="cd07417">
    <property type="entry name" value="MPP_PP5_C"/>
    <property type="match status" value="1"/>
</dbReference>
<dbReference type="EC" id="3.1.3.16" evidence="10"/>
<keyword evidence="7" id="KW-0464">Manganese</keyword>
<dbReference type="InterPro" id="IPR013235">
    <property type="entry name" value="PPP_dom"/>
</dbReference>
<dbReference type="OrthoDB" id="445564at2759"/>
<dbReference type="InterPro" id="IPR006186">
    <property type="entry name" value="Ser/Thr-sp_prot-phosphatase"/>
</dbReference>
<dbReference type="PRINTS" id="PR00114">
    <property type="entry name" value="STPHPHTASE"/>
</dbReference>
<dbReference type="GO" id="GO:0004722">
    <property type="term" value="F:protein serine/threonine phosphatase activity"/>
    <property type="evidence" value="ECO:0007669"/>
    <property type="project" value="UniProtKB-EC"/>
</dbReference>
<dbReference type="GO" id="GO:0046872">
    <property type="term" value="F:metal ion binding"/>
    <property type="evidence" value="ECO:0007669"/>
    <property type="project" value="UniProtKB-KW"/>
</dbReference>
<dbReference type="InterPro" id="IPR051134">
    <property type="entry name" value="PPP_phosphatase"/>
</dbReference>
<dbReference type="InterPro" id="IPR041753">
    <property type="entry name" value="PP5_C"/>
</dbReference>
<dbReference type="EMBL" id="LSSN01004300">
    <property type="protein sequence ID" value="OMJ11759.1"/>
    <property type="molecule type" value="Genomic_DNA"/>
</dbReference>
<evidence type="ECO:0000256" key="3">
    <source>
        <dbReference type="ARBA" id="ARBA00022723"/>
    </source>
</evidence>
<evidence type="ECO:0000313" key="12">
    <source>
        <dbReference type="EMBL" id="OMJ11759.1"/>
    </source>
</evidence>
<evidence type="ECO:0000313" key="13">
    <source>
        <dbReference type="Proteomes" id="UP000187283"/>
    </source>
</evidence>
<organism evidence="12 13">
    <name type="scientific">Smittium culicis</name>
    <dbReference type="NCBI Taxonomy" id="133412"/>
    <lineage>
        <taxon>Eukaryota</taxon>
        <taxon>Fungi</taxon>
        <taxon>Fungi incertae sedis</taxon>
        <taxon>Zoopagomycota</taxon>
        <taxon>Kickxellomycotina</taxon>
        <taxon>Harpellomycetes</taxon>
        <taxon>Harpellales</taxon>
        <taxon>Legeriomycetaceae</taxon>
        <taxon>Smittium</taxon>
    </lineage>
</organism>
<comment type="caution">
    <text evidence="12">The sequence shown here is derived from an EMBL/GenBank/DDBJ whole genome shotgun (WGS) entry which is preliminary data.</text>
</comment>
<protein>
    <recommendedName>
        <fullName evidence="10">Serine/threonine-protein phosphatase</fullName>
        <ecNumber evidence="10">3.1.3.16</ecNumber>
    </recommendedName>
</protein>
<dbReference type="Pfam" id="PF13181">
    <property type="entry name" value="TPR_8"/>
    <property type="match status" value="1"/>
</dbReference>
<dbReference type="STRING" id="133412.A0A1R1XAU4"/>
<proteinExistence type="inferred from homology"/>
<dbReference type="InterPro" id="IPR011990">
    <property type="entry name" value="TPR-like_helical_dom_sf"/>
</dbReference>
<dbReference type="PROSITE" id="PS00125">
    <property type="entry name" value="SER_THR_PHOSPHATASE"/>
    <property type="match status" value="1"/>
</dbReference>
<evidence type="ECO:0000256" key="8">
    <source>
        <dbReference type="PIRSR" id="PIRSR033096-1"/>
    </source>
</evidence>
<evidence type="ECO:0000259" key="11">
    <source>
        <dbReference type="PROSITE" id="PS00125"/>
    </source>
</evidence>
<dbReference type="Proteomes" id="UP000187283">
    <property type="component" value="Unassembled WGS sequence"/>
</dbReference>
<reference evidence="12 13" key="1">
    <citation type="submission" date="2017-01" db="EMBL/GenBank/DDBJ databases">
        <authorList>
            <person name="Mah S.A."/>
            <person name="Swanson W.J."/>
            <person name="Moy G.W."/>
            <person name="Vacquier V.D."/>
        </authorList>
    </citation>
    <scope>NUCLEOTIDE SEQUENCE [LARGE SCALE GENOMIC DNA]</scope>
    <source>
        <strain evidence="12 13">GSMNP</strain>
    </source>
</reference>
<keyword evidence="13" id="KW-1185">Reference proteome</keyword>
<feature type="repeat" description="TPR" evidence="9">
    <location>
        <begin position="17"/>
        <end position="50"/>
    </location>
</feature>
<keyword evidence="3" id="KW-0479">Metal-binding</keyword>
<dbReference type="PANTHER" id="PTHR45668:SF5">
    <property type="entry name" value="SERINE_THREONINE-PROTEIN PHOSPHATASE 5"/>
    <property type="match status" value="1"/>
</dbReference>
<evidence type="ECO:0000256" key="6">
    <source>
        <dbReference type="ARBA" id="ARBA00022803"/>
    </source>
</evidence>
<keyword evidence="6 9" id="KW-0802">TPR repeat</keyword>
<dbReference type="InterPro" id="IPR029052">
    <property type="entry name" value="Metallo-depent_PP-like"/>
</dbReference>
<evidence type="ECO:0000256" key="10">
    <source>
        <dbReference type="RuleBase" id="RU004273"/>
    </source>
</evidence>
<dbReference type="PANTHER" id="PTHR45668">
    <property type="entry name" value="SERINE/THREONINE-PROTEIN PHOSPHATASE 5-RELATED"/>
    <property type="match status" value="1"/>
</dbReference>
<comment type="similarity">
    <text evidence="2">Belongs to the PPP phosphatase family. PP-5 (PP-T) subfamily.</text>
</comment>
<evidence type="ECO:0000256" key="1">
    <source>
        <dbReference type="ARBA" id="ARBA00001936"/>
    </source>
</evidence>
<dbReference type="PIRSF" id="PIRSF033096">
    <property type="entry name" value="PPPtase_5"/>
    <property type="match status" value="1"/>
</dbReference>
<sequence>MPNSSSDIQNDENIKKAENIKLEANALFAEKKYNQAMEKYTEAITLNPSVPAYYTNRAQCYILTEGYGAAIIDADKAIELNSKFVKGYYRRASAYMAMGNIKKARLDYKIVSKFMPNDIKAKNNYSNCEKLYKKMLFEKAIESNEDSRPLSERLNIDDYTIDSSYTGPIMKVREPEQLSEDSIKKLSIEKKNNNDKDLPNKEPLEYVDEAFVNELAIWFKDQKKLPARYVYVLLLQIIKLLKELPSLVDIDISEGSKLIICGDVHGQYYDLLNIFKLAGNPSPTNGFLFNGDFVDRGSFSVETVILLFSYKLLYPNSFFLNRGNHESISMNKFYGFEGEVLAKFGSSTNGKQIFELFTEAFNCLPVSHVVKNQIYVVHGGLYSEDVTEEKNGVTLDMIRKIDRFKQPGDSGLLAESLWSDPQALPGRSPNRRGVAIQFGPDVTEQFLKLNNLKMIVRSHEQKDNGYEIAHDGKCVTVFSAPNYCDEMGNLGAFMEVSPDLSIKYTTFAAVEHPPVKSMAYANMNSFY</sequence>
<dbReference type="AlphaFoldDB" id="A0A1R1XAU4"/>
<accession>A0A1R1XAU4</accession>
<evidence type="ECO:0000256" key="7">
    <source>
        <dbReference type="ARBA" id="ARBA00023211"/>
    </source>
</evidence>
<gene>
    <name evidence="12" type="ORF">AYI70_g9512</name>
</gene>
<evidence type="ECO:0000256" key="9">
    <source>
        <dbReference type="PROSITE-ProRule" id="PRU00339"/>
    </source>
</evidence>